<dbReference type="Gene3D" id="3.40.720.10">
    <property type="entry name" value="Alkaline Phosphatase, subunit A"/>
    <property type="match status" value="1"/>
</dbReference>
<dbReference type="PANTHER" id="PTHR42693">
    <property type="entry name" value="ARYLSULFATASE FAMILY MEMBER"/>
    <property type="match status" value="1"/>
</dbReference>
<dbReference type="PANTHER" id="PTHR42693:SF53">
    <property type="entry name" value="ENDO-4-O-SULFATASE"/>
    <property type="match status" value="1"/>
</dbReference>
<dbReference type="Gene3D" id="3.30.1120.10">
    <property type="match status" value="1"/>
</dbReference>
<name>A0ABY9TK12_9GAMM</name>
<dbReference type="InterPro" id="IPR017850">
    <property type="entry name" value="Alkaline_phosphatase_core_sf"/>
</dbReference>
<dbReference type="RefSeq" id="WP_348388274.1">
    <property type="nucleotide sequence ID" value="NZ_CP134146.1"/>
</dbReference>
<dbReference type="SUPFAM" id="SSF53649">
    <property type="entry name" value="Alkaline phosphatase-like"/>
    <property type="match status" value="1"/>
</dbReference>
<dbReference type="PROSITE" id="PS00523">
    <property type="entry name" value="SULFATASE_1"/>
    <property type="match status" value="1"/>
</dbReference>
<dbReference type="Pfam" id="PF00884">
    <property type="entry name" value="Sulfatase"/>
    <property type="match status" value="1"/>
</dbReference>
<dbReference type="Proteomes" id="UP001248581">
    <property type="component" value="Chromosome"/>
</dbReference>
<keyword evidence="2" id="KW-0479">Metal-binding</keyword>
<keyword evidence="3" id="KW-0378">Hydrolase</keyword>
<evidence type="ECO:0000256" key="4">
    <source>
        <dbReference type="ARBA" id="ARBA00022837"/>
    </source>
</evidence>
<protein>
    <submittedName>
        <fullName evidence="6">Sulfatase-like hydrolase/transferase</fullName>
    </submittedName>
</protein>
<gene>
    <name evidence="6" type="ORF">RI845_02990</name>
</gene>
<organism evidence="6 7">
    <name type="scientific">Thalassotalea nanhaiensis</name>
    <dbReference type="NCBI Taxonomy" id="3065648"/>
    <lineage>
        <taxon>Bacteria</taxon>
        <taxon>Pseudomonadati</taxon>
        <taxon>Pseudomonadota</taxon>
        <taxon>Gammaproteobacteria</taxon>
        <taxon>Alteromonadales</taxon>
        <taxon>Colwelliaceae</taxon>
        <taxon>Thalassotalea</taxon>
    </lineage>
</organism>
<dbReference type="EMBL" id="CP134146">
    <property type="protein sequence ID" value="WNC69130.1"/>
    <property type="molecule type" value="Genomic_DNA"/>
</dbReference>
<evidence type="ECO:0000256" key="1">
    <source>
        <dbReference type="ARBA" id="ARBA00008779"/>
    </source>
</evidence>
<dbReference type="InterPro" id="IPR000917">
    <property type="entry name" value="Sulfatase_N"/>
</dbReference>
<evidence type="ECO:0000313" key="7">
    <source>
        <dbReference type="Proteomes" id="UP001248581"/>
    </source>
</evidence>
<dbReference type="InterPro" id="IPR024607">
    <property type="entry name" value="Sulfatase_CS"/>
</dbReference>
<evidence type="ECO:0000256" key="3">
    <source>
        <dbReference type="ARBA" id="ARBA00022801"/>
    </source>
</evidence>
<dbReference type="InterPro" id="IPR050738">
    <property type="entry name" value="Sulfatase"/>
</dbReference>
<evidence type="ECO:0000259" key="5">
    <source>
        <dbReference type="Pfam" id="PF00884"/>
    </source>
</evidence>
<keyword evidence="7" id="KW-1185">Reference proteome</keyword>
<feature type="domain" description="Sulfatase N-terminal" evidence="5">
    <location>
        <begin position="36"/>
        <end position="354"/>
    </location>
</feature>
<reference evidence="7" key="1">
    <citation type="submission" date="2023-09" db="EMBL/GenBank/DDBJ databases">
        <authorList>
            <person name="Li S."/>
            <person name="Li X."/>
            <person name="Zhang C."/>
            <person name="Zhao Z."/>
        </authorList>
    </citation>
    <scope>NUCLEOTIDE SEQUENCE [LARGE SCALE GENOMIC DNA]</scope>
    <source>
        <strain evidence="7">SQ345</strain>
    </source>
</reference>
<evidence type="ECO:0000256" key="2">
    <source>
        <dbReference type="ARBA" id="ARBA00022723"/>
    </source>
</evidence>
<proteinExistence type="inferred from homology"/>
<sequence>MFNTTLNNSIKALILATVAATISMFFALKVNAAEKPNLIVILTDDQGYADVGFNGSKEIFTPNIDRIAHEGARFTKGYVSYPVCGPSRAGLLTGRYQDRFGFVGNPTIDPTVENAGIPKTEKNIAEVLKPAGYTSGILGKWHMGTHPDLHPNKRGFDHFFGFLSGGHRYFPEELNINDLSEVTKKWQWYSTRLLRNNERVDIKEYLTDELSNDAVNFIKQEKDNPFFLYVAYNAPHAPLQATQEYLDRYPHIKNKRRKTYAAMISAVDDGVGKILDTLKEQGIDDNTIVFFLSDNGGPLEKNASDNGVLRGAKGDPFEGGVRVPFAMRWPTKVPAGIDYHKPISSLDILATIVDEASVDVSKNKPLDGVNLVPYLTGENKGQPHDVLFWRSFGRWQASLTGDTKMIKQRKQTMLYDIEEDISESSNLYKQNKSEFNKLHAEYEQWNEELEGPSFPKLGSWDFKKQNAQAVKPKNTKTKKAE</sequence>
<accession>A0ABY9TK12</accession>
<evidence type="ECO:0000313" key="6">
    <source>
        <dbReference type="EMBL" id="WNC69130.1"/>
    </source>
</evidence>
<comment type="similarity">
    <text evidence="1">Belongs to the sulfatase family.</text>
</comment>
<keyword evidence="4" id="KW-0106">Calcium</keyword>